<dbReference type="AlphaFoldDB" id="A0A7G9G0Y3"/>
<evidence type="ECO:0000313" key="1">
    <source>
        <dbReference type="EMBL" id="QNM04465.1"/>
    </source>
</evidence>
<dbReference type="Pfam" id="PF12997">
    <property type="entry name" value="DUF3881"/>
    <property type="match status" value="1"/>
</dbReference>
<accession>A0A7G9G0Y3</accession>
<name>A0A7G9G0Y3_9FIRM</name>
<keyword evidence="2" id="KW-1185">Reference proteome</keyword>
<proteinExistence type="predicted"/>
<dbReference type="KEGG" id="qdo:H9Q78_08175"/>
<dbReference type="RefSeq" id="WP_249300863.1">
    <property type="nucleotide sequence ID" value="NZ_CP060634.1"/>
</dbReference>
<dbReference type="Proteomes" id="UP000515823">
    <property type="component" value="Chromosome"/>
</dbReference>
<dbReference type="InterPro" id="IPR024541">
    <property type="entry name" value="DUF3881"/>
</dbReference>
<protein>
    <submittedName>
        <fullName evidence="1">DUF3881 family protein</fullName>
    </submittedName>
</protein>
<dbReference type="EMBL" id="CP060634">
    <property type="protein sequence ID" value="QNM04465.1"/>
    <property type="molecule type" value="Genomic_DNA"/>
</dbReference>
<evidence type="ECO:0000313" key="2">
    <source>
        <dbReference type="Proteomes" id="UP000515823"/>
    </source>
</evidence>
<organism evidence="1 2">
    <name type="scientific">Qiania dongpingensis</name>
    <dbReference type="NCBI Taxonomy" id="2763669"/>
    <lineage>
        <taxon>Bacteria</taxon>
        <taxon>Bacillati</taxon>
        <taxon>Bacillota</taxon>
        <taxon>Clostridia</taxon>
        <taxon>Lachnospirales</taxon>
        <taxon>Lachnospiraceae</taxon>
        <taxon>Qiania</taxon>
    </lineage>
</organism>
<gene>
    <name evidence="1" type="ORF">H9Q78_08175</name>
</gene>
<reference evidence="1 2" key="1">
    <citation type="submission" date="2020-08" db="EMBL/GenBank/DDBJ databases">
        <authorList>
            <person name="Liu C."/>
            <person name="Sun Q."/>
        </authorList>
    </citation>
    <scope>NUCLEOTIDE SEQUENCE [LARGE SCALE GENOMIC DNA]</scope>
    <source>
        <strain evidence="1 2">NSJ-38</strain>
    </source>
</reference>
<sequence>MHKYLRAIGFSEYTKKQDIEELLEQTVQCPGETQLVQLDDGGTREQIYAEVGNGIGISVCGEMNDRDILEREYYFPYLRSTCITTQAPCQVQRHAEKESYAGICEEYRLGVSLIFYLQNGMEYVKRRQDKFHSSQISSVMLSALSIYGRILLPVQKTEKQKEKIKVASENRSSLLEAARKGDSEAMDSLALEDIDLYAAISGRVRNEDVYSIVDSCFMPFGVECDQYSILGEILEVEIVTNRWTNEEIYVLMVECNDIMFQVGINKQDLLGEPVVGRRFKGPVWLQGQVNFLD</sequence>